<dbReference type="PANTHER" id="PTHR31508:SF2">
    <property type="entry name" value="PROTEIN PITCHFORK"/>
    <property type="match status" value="1"/>
</dbReference>
<evidence type="ECO:0000313" key="2">
    <source>
        <dbReference type="Proteomes" id="UP000019118"/>
    </source>
</evidence>
<keyword evidence="2" id="KW-1185">Reference proteome</keyword>
<dbReference type="AlphaFoldDB" id="A0AAR5PK37"/>
<sequence>MSFGSINSEKIDEVDFGQEELNQDFFIKGFDYVVEIKTGEPICFGSTISRNTAPIGKGLSPFQKRNARELFPHGPASYHPENFTSALDAVLNKVRSKKGVAPLASKDKRFKEKIIRTPSPGRYEIVSKPKTVPNIAPFGFKAKYKRAENNNPGPGTYDVGRIRKCRRTRFMNNFGRPSMIHAVETVCVSVPSDVCLKCNEIIKGDYWHQDYNVFLCHLCWTEEIHAQEMYTKQELREFKKIRNCSFMHSHEGTDAALLIIAPNKLKKKLRIENYLETYIDC</sequence>
<proteinExistence type="predicted"/>
<dbReference type="Pfam" id="PF07004">
    <property type="entry name" value="SHIPPO-rpt"/>
    <property type="match status" value="1"/>
</dbReference>
<name>A0AAR5PK37_DENPD</name>
<dbReference type="Proteomes" id="UP000019118">
    <property type="component" value="Unassembled WGS sequence"/>
</dbReference>
<evidence type="ECO:0000313" key="1">
    <source>
        <dbReference type="EnsemblMetazoa" id="XP_019761262.1"/>
    </source>
</evidence>
<protein>
    <submittedName>
        <fullName evidence="1">Uncharacterized protein</fullName>
    </submittedName>
</protein>
<organism evidence="1 2">
    <name type="scientific">Dendroctonus ponderosae</name>
    <name type="common">Mountain pine beetle</name>
    <dbReference type="NCBI Taxonomy" id="77166"/>
    <lineage>
        <taxon>Eukaryota</taxon>
        <taxon>Metazoa</taxon>
        <taxon>Ecdysozoa</taxon>
        <taxon>Arthropoda</taxon>
        <taxon>Hexapoda</taxon>
        <taxon>Insecta</taxon>
        <taxon>Pterygota</taxon>
        <taxon>Neoptera</taxon>
        <taxon>Endopterygota</taxon>
        <taxon>Coleoptera</taxon>
        <taxon>Polyphaga</taxon>
        <taxon>Cucujiformia</taxon>
        <taxon>Curculionidae</taxon>
        <taxon>Scolytinae</taxon>
        <taxon>Dendroctonus</taxon>
    </lineage>
</organism>
<dbReference type="GO" id="GO:0031344">
    <property type="term" value="P:regulation of cell projection organization"/>
    <property type="evidence" value="ECO:0007669"/>
    <property type="project" value="TreeGrafter"/>
</dbReference>
<reference evidence="1" key="2">
    <citation type="submission" date="2024-08" db="UniProtKB">
        <authorList>
            <consortium name="EnsemblMetazoa"/>
        </authorList>
    </citation>
    <scope>IDENTIFICATION</scope>
</reference>
<accession>A0AAR5PK37</accession>
<dbReference type="EnsemblMetazoa" id="XM_019905703.1">
    <property type="protein sequence ID" value="XP_019761262.1"/>
    <property type="gene ID" value="LOC109538458"/>
</dbReference>
<dbReference type="GO" id="GO:0008092">
    <property type="term" value="F:cytoskeletal protein binding"/>
    <property type="evidence" value="ECO:0007669"/>
    <property type="project" value="TreeGrafter"/>
</dbReference>
<dbReference type="InterPro" id="IPR010736">
    <property type="entry name" value="SHIPPO-rpt"/>
</dbReference>
<reference evidence="2" key="1">
    <citation type="journal article" date="2013" name="Genome Biol.">
        <title>Draft genome of the mountain pine beetle, Dendroctonus ponderosae Hopkins, a major forest pest.</title>
        <authorList>
            <person name="Keeling C.I."/>
            <person name="Yuen M.M."/>
            <person name="Liao N.Y."/>
            <person name="Docking T.R."/>
            <person name="Chan S.K."/>
            <person name="Taylor G.A."/>
            <person name="Palmquist D.L."/>
            <person name="Jackman S.D."/>
            <person name="Nguyen A."/>
            <person name="Li M."/>
            <person name="Henderson H."/>
            <person name="Janes J.K."/>
            <person name="Zhao Y."/>
            <person name="Pandoh P."/>
            <person name="Moore R."/>
            <person name="Sperling F.A."/>
            <person name="Huber D.P."/>
            <person name="Birol I."/>
            <person name="Jones S.J."/>
            <person name="Bohlmann J."/>
        </authorList>
    </citation>
    <scope>NUCLEOTIDE SEQUENCE</scope>
</reference>
<dbReference type="InterPro" id="IPR033602">
    <property type="entry name" value="CIMAP3"/>
</dbReference>
<dbReference type="PANTHER" id="PTHR31508">
    <property type="entry name" value="PROTEIN PITCHFORK"/>
    <property type="match status" value="1"/>
</dbReference>